<dbReference type="InterPro" id="IPR050816">
    <property type="entry name" value="Flavin-dep_Halogenase_NPB"/>
</dbReference>
<dbReference type="eggNOG" id="COG0644">
    <property type="taxonomic scope" value="Bacteria"/>
</dbReference>
<proteinExistence type="predicted"/>
<dbReference type="SUPFAM" id="SSF51905">
    <property type="entry name" value="FAD/NAD(P)-binding domain"/>
    <property type="match status" value="1"/>
</dbReference>
<dbReference type="Proteomes" id="UP000032702">
    <property type="component" value="Unassembled WGS sequence"/>
</dbReference>
<reference evidence="1 3" key="2">
    <citation type="journal article" date="2011" name="Mol. Biol. Evol.">
        <title>Comparative genomic analysis of fruiting body formation in Myxococcales.</title>
        <authorList>
            <person name="Huntley S."/>
            <person name="Hamann N."/>
            <person name="Wegener-Feldbrugge S."/>
            <person name="Treuner-Lange A."/>
            <person name="Kube M."/>
            <person name="Reinhardt R."/>
            <person name="Klages S."/>
            <person name="Muller R."/>
            <person name="Ronning C.M."/>
            <person name="Nierman W.C."/>
            <person name="Sogaard-Andersen L."/>
        </authorList>
    </citation>
    <scope>NUCLEOTIDE SEQUENCE [LARGE SCALE GENOMIC DNA]</scope>
    <source>
        <strain evidence="1 3">DW4/3-1</strain>
    </source>
</reference>
<dbReference type="InterPro" id="IPR036188">
    <property type="entry name" value="FAD/NAD-bd_sf"/>
</dbReference>
<reference evidence="2 4" key="1">
    <citation type="submission" date="2006-04" db="EMBL/GenBank/DDBJ databases">
        <authorList>
            <person name="Nierman W.C."/>
        </authorList>
    </citation>
    <scope>NUCLEOTIDE SEQUENCE [LARGE SCALE GENOMIC DNA]</scope>
    <source>
        <strain evidence="2 4">DW4/3-1</strain>
    </source>
</reference>
<name>Q09D56_STIAD</name>
<dbReference type="PANTHER" id="PTHR43747">
    <property type="entry name" value="FAD-BINDING PROTEIN"/>
    <property type="match status" value="1"/>
</dbReference>
<dbReference type="HOGENOM" id="CLU_024648_4_0_7"/>
<dbReference type="Proteomes" id="UP000001351">
    <property type="component" value="Chromosome"/>
</dbReference>
<dbReference type="STRING" id="378806.STAUR_0044"/>
<evidence type="ECO:0000313" key="4">
    <source>
        <dbReference type="Proteomes" id="UP000032702"/>
    </source>
</evidence>
<dbReference type="PATRIC" id="fig|378806.16.peg.9064"/>
<dbReference type="KEGG" id="sur:STAUR_0044"/>
<protein>
    <submittedName>
        <fullName evidence="2">FAD dependent oxidoreductase</fullName>
    </submittedName>
</protein>
<gene>
    <name evidence="1" type="ordered locus">STAUR_0044</name>
    <name evidence="2" type="ORF">STIAU_2961</name>
</gene>
<evidence type="ECO:0000313" key="3">
    <source>
        <dbReference type="Proteomes" id="UP000001351"/>
    </source>
</evidence>
<dbReference type="PRINTS" id="PR00420">
    <property type="entry name" value="RNGMNOXGNASE"/>
</dbReference>
<evidence type="ECO:0000313" key="2">
    <source>
        <dbReference type="EMBL" id="EAU69666.1"/>
    </source>
</evidence>
<sequence length="347" mass="37257">MSGEAARTHAPWDVVIVGAGPAGCAAGIGCAEAGLKVLIVEAARFPRALPGETLHPGVEPLLERLGVADAVRNAGFLRHEGVWTHAPEGRMFTPYGSDGKGPWRGFQAWRATFDALLLRRAVSRGAGVLQPCRALRPLVEHGRVVGLETSMGPLNSRFVVDASGGGRWLVRKHGVSRHVGSPPLLARYGYVQGEWGEALEQPVLRLEPGGWEWMARVRPGHWAWARLSLDPSRQTSAQPPRALATGRALGPSRGAEVTWSWVEDCAGEGYFIAGDAAVVLDPASSQGVLRALMQGMMAAHFITPCVLGTSDEPEAASAYRRWVKDLYHRSASKLRARYARGASSGVE</sequence>
<keyword evidence="3" id="KW-1185">Reference proteome</keyword>
<evidence type="ECO:0000313" key="1">
    <source>
        <dbReference type="EMBL" id="ADO67853.1"/>
    </source>
</evidence>
<dbReference type="PANTHER" id="PTHR43747:SF1">
    <property type="entry name" value="SLR1998 PROTEIN"/>
    <property type="match status" value="1"/>
</dbReference>
<dbReference type="Gene3D" id="3.50.50.60">
    <property type="entry name" value="FAD/NAD(P)-binding domain"/>
    <property type="match status" value="1"/>
</dbReference>
<dbReference type="Gene3D" id="3.30.9.100">
    <property type="match status" value="1"/>
</dbReference>
<dbReference type="OrthoDB" id="9785276at2"/>
<dbReference type="RefSeq" id="WP_002610160.1">
    <property type="nucleotide sequence ID" value="NC_014623.1"/>
</dbReference>
<dbReference type="EMBL" id="AAMD01000004">
    <property type="protein sequence ID" value="EAU69666.1"/>
    <property type="molecule type" value="Genomic_DNA"/>
</dbReference>
<organism evidence="2 4">
    <name type="scientific">Stigmatella aurantiaca (strain DW4/3-1)</name>
    <dbReference type="NCBI Taxonomy" id="378806"/>
    <lineage>
        <taxon>Bacteria</taxon>
        <taxon>Pseudomonadati</taxon>
        <taxon>Myxococcota</taxon>
        <taxon>Myxococcia</taxon>
        <taxon>Myxococcales</taxon>
        <taxon>Cystobacterineae</taxon>
        <taxon>Archangiaceae</taxon>
        <taxon>Stigmatella</taxon>
    </lineage>
</organism>
<dbReference type="AlphaFoldDB" id="Q09D56"/>
<dbReference type="PROSITE" id="PS51257">
    <property type="entry name" value="PROKAR_LIPOPROTEIN"/>
    <property type="match status" value="1"/>
</dbReference>
<dbReference type="Pfam" id="PF12831">
    <property type="entry name" value="FAD_oxidored"/>
    <property type="match status" value="1"/>
</dbReference>
<accession>Q09D56</accession>
<dbReference type="EMBL" id="CP002271">
    <property type="protein sequence ID" value="ADO67853.1"/>
    <property type="molecule type" value="Genomic_DNA"/>
</dbReference>